<dbReference type="RefSeq" id="WP_067482267.1">
    <property type="nucleotide sequence ID" value="NZ_BJUG01000002.1"/>
</dbReference>
<keyword evidence="4" id="KW-1185">Reference proteome</keyword>
<reference evidence="3 4" key="1">
    <citation type="submission" date="2016-04" db="EMBL/GenBank/DDBJ databases">
        <title>Draft genome of an Enterococcus thailandicus strain isolated from bovine feces.</title>
        <authorList>
            <person name="Beukers A.G."/>
            <person name="Zaheer R."/>
            <person name="Goji N."/>
            <person name="Cook S.R."/>
            <person name="Amoako K."/>
            <person name="Chaves A.V."/>
            <person name="Ward M.P."/>
            <person name="Mcallister T.A."/>
        </authorList>
    </citation>
    <scope>NUCLEOTIDE SEQUENCE [LARGE SCALE GENOMIC DNA]</scope>
    <source>
        <strain evidence="3 4">F0711D 46</strain>
    </source>
</reference>
<evidence type="ECO:0000313" key="5">
    <source>
        <dbReference type="Proteomes" id="UP000321361"/>
    </source>
</evidence>
<keyword evidence="1" id="KW-0472">Membrane</keyword>
<dbReference type="OrthoDB" id="2192880at2"/>
<dbReference type="PATRIC" id="fig|417368.6.peg.341"/>
<feature type="transmembrane region" description="Helical" evidence="1">
    <location>
        <begin position="65"/>
        <end position="84"/>
    </location>
</feature>
<dbReference type="AlphaFoldDB" id="A0A179ETK7"/>
<proteinExistence type="predicted"/>
<keyword evidence="1" id="KW-1133">Transmembrane helix</keyword>
<evidence type="ECO:0000313" key="4">
    <source>
        <dbReference type="Proteomes" id="UP000078516"/>
    </source>
</evidence>
<evidence type="ECO:0000256" key="1">
    <source>
        <dbReference type="SAM" id="Phobius"/>
    </source>
</evidence>
<protein>
    <submittedName>
        <fullName evidence="3">Uncharacterized protein</fullName>
    </submittedName>
</protein>
<organism evidence="3 4">
    <name type="scientific">Enterococcus thailandicus</name>
    <dbReference type="NCBI Taxonomy" id="417368"/>
    <lineage>
        <taxon>Bacteria</taxon>
        <taxon>Bacillati</taxon>
        <taxon>Bacillota</taxon>
        <taxon>Bacilli</taxon>
        <taxon>Lactobacillales</taxon>
        <taxon>Enterococcaceae</taxon>
        <taxon>Enterococcus</taxon>
    </lineage>
</organism>
<dbReference type="EMBL" id="BJUG01000002">
    <property type="protein sequence ID" value="GEK36121.1"/>
    <property type="molecule type" value="Genomic_DNA"/>
</dbReference>
<accession>A0A179ETK7</accession>
<evidence type="ECO:0000313" key="2">
    <source>
        <dbReference type="EMBL" id="GEK36121.1"/>
    </source>
</evidence>
<keyword evidence="1" id="KW-0812">Transmembrane</keyword>
<reference evidence="2 5" key="2">
    <citation type="submission" date="2019-07" db="EMBL/GenBank/DDBJ databases">
        <title>Whole genome shotgun sequence of Enterococcus thailandicus NBRC 101867.</title>
        <authorList>
            <person name="Hosoyama A."/>
            <person name="Uohara A."/>
            <person name="Ohji S."/>
            <person name="Ichikawa N."/>
        </authorList>
    </citation>
    <scope>NUCLEOTIDE SEQUENCE [LARGE SCALE GENOMIC DNA]</scope>
    <source>
        <strain evidence="2 5">NBRC 101867</strain>
    </source>
</reference>
<dbReference type="GeneID" id="77487400"/>
<comment type="caution">
    <text evidence="3">The sequence shown here is derived from an EMBL/GenBank/DDBJ whole genome shotgun (WGS) entry which is preliminary data.</text>
</comment>
<dbReference type="KEGG" id="eth:CK496_07075"/>
<dbReference type="EMBL" id="LWMN01000010">
    <property type="protein sequence ID" value="OAQ56521.1"/>
    <property type="molecule type" value="Genomic_DNA"/>
</dbReference>
<name>A0A179ETK7_ENTTH</name>
<evidence type="ECO:0000313" key="3">
    <source>
        <dbReference type="EMBL" id="OAQ56521.1"/>
    </source>
</evidence>
<dbReference type="Proteomes" id="UP000321361">
    <property type="component" value="Unassembled WGS sequence"/>
</dbReference>
<gene>
    <name evidence="3" type="ORF">A6E74_03665</name>
    <name evidence="2" type="ORF">ETH01_04080</name>
</gene>
<feature type="transmembrane region" description="Helical" evidence="1">
    <location>
        <begin position="90"/>
        <end position="112"/>
    </location>
</feature>
<sequence>MKIKFTRKTGFYGMGSSIRLQINGKSVYLNQQDSVEVEATVPLTMQVTFFWLKSPVYQIALPKDAYVITMNLLLLQLYPVLFFFTSLSAIYFNNLFYSLVAVIGMIGFFFFIKNQAYVIKEDPSKYE</sequence>
<dbReference type="Proteomes" id="UP000078516">
    <property type="component" value="Unassembled WGS sequence"/>
</dbReference>